<dbReference type="Proteomes" id="UP000050425">
    <property type="component" value="Unassembled WGS sequence"/>
</dbReference>
<dbReference type="SUPFAM" id="SSF89807">
    <property type="entry name" value="Dodecin-like"/>
    <property type="match status" value="1"/>
</dbReference>
<dbReference type="PANTHER" id="PTHR39324">
    <property type="entry name" value="CALCIUM DODECIN"/>
    <property type="match status" value="1"/>
</dbReference>
<dbReference type="PANTHER" id="PTHR39324:SF1">
    <property type="entry name" value="CALCIUM DODECIN"/>
    <property type="match status" value="1"/>
</dbReference>
<reference evidence="1 2" key="1">
    <citation type="submission" date="2015-09" db="EMBL/GenBank/DDBJ databases">
        <title>Genome announcement of multiple Pseudomonas syringae strains.</title>
        <authorList>
            <person name="Thakur S."/>
            <person name="Wang P.W."/>
            <person name="Gong Y."/>
            <person name="Weir B.S."/>
            <person name="Guttman D.S."/>
        </authorList>
    </citation>
    <scope>NUCLEOTIDE SEQUENCE [LARGE SCALE GENOMIC DNA]</scope>
    <source>
        <strain evidence="1 2">ICMP4303</strain>
    </source>
</reference>
<dbReference type="EMBL" id="LJPT01000016">
    <property type="protein sequence ID" value="KPW52241.1"/>
    <property type="molecule type" value="Genomic_DNA"/>
</dbReference>
<dbReference type="InterPro" id="IPR025543">
    <property type="entry name" value="Dodecin-like"/>
</dbReference>
<evidence type="ECO:0000313" key="2">
    <source>
        <dbReference type="Proteomes" id="UP000050425"/>
    </source>
</evidence>
<protein>
    <recommendedName>
        <fullName evidence="3">Dodecin</fullName>
    </recommendedName>
</protein>
<dbReference type="InterPro" id="IPR050049">
    <property type="entry name" value="Dodecin_bact"/>
</dbReference>
<dbReference type="PATRIC" id="fig|251702.3.peg.1754"/>
<comment type="caution">
    <text evidence="1">The sequence shown here is derived from an EMBL/GenBank/DDBJ whole genome shotgun (WGS) entry which is preliminary data.</text>
</comment>
<accession>A0A0P9K8V0</accession>
<dbReference type="InterPro" id="IPR009923">
    <property type="entry name" value="Dodecin"/>
</dbReference>
<dbReference type="NCBIfam" id="NF043052">
    <property type="entry name" value="DodecBact"/>
    <property type="match status" value="1"/>
</dbReference>
<evidence type="ECO:0008006" key="3">
    <source>
        <dbReference type="Google" id="ProtNLM"/>
    </source>
</evidence>
<proteinExistence type="predicted"/>
<name>A0A0P9K8V0_9PSED</name>
<evidence type="ECO:0000313" key="1">
    <source>
        <dbReference type="EMBL" id="KPW52241.1"/>
    </source>
</evidence>
<sequence>MPDTFRRTAMSDNHTYKKVEIVGSSTTTIEDAINNALAEASKSLSHLEWFEVTETRGHIENGKVAHFQVTLKVGFRIAAS</sequence>
<dbReference type="AlphaFoldDB" id="A0A0P9K8V0"/>
<dbReference type="Pfam" id="PF07311">
    <property type="entry name" value="Dodecin"/>
    <property type="match status" value="1"/>
</dbReference>
<gene>
    <name evidence="1" type="ORF">ALO88_01304</name>
</gene>
<organism evidence="1 2">
    <name type="scientific">Pseudomonas syringae pv. antirrhini</name>
    <dbReference type="NCBI Taxonomy" id="251702"/>
    <lineage>
        <taxon>Bacteria</taxon>
        <taxon>Pseudomonadati</taxon>
        <taxon>Pseudomonadota</taxon>
        <taxon>Gammaproteobacteria</taxon>
        <taxon>Pseudomonadales</taxon>
        <taxon>Pseudomonadaceae</taxon>
        <taxon>Pseudomonas</taxon>
    </lineage>
</organism>
<dbReference type="Gene3D" id="3.30.1660.10">
    <property type="entry name" value="Flavin-binding protein dodecin"/>
    <property type="match status" value="1"/>
</dbReference>
<dbReference type="InterPro" id="IPR036694">
    <property type="entry name" value="Dodecin-like_sf"/>
</dbReference>